<dbReference type="AlphaFoldDB" id="J7IT38"/>
<evidence type="ECO:0000313" key="1">
    <source>
        <dbReference type="EMBL" id="AFQ44850.1"/>
    </source>
</evidence>
<organism evidence="1 2">
    <name type="scientific">Desulfosporosinus meridiei (strain ATCC BAA-275 / DSM 13257 / KCTC 12902 / NCIMB 13706 / S10)</name>
    <dbReference type="NCBI Taxonomy" id="768704"/>
    <lineage>
        <taxon>Bacteria</taxon>
        <taxon>Bacillati</taxon>
        <taxon>Bacillota</taxon>
        <taxon>Clostridia</taxon>
        <taxon>Eubacteriales</taxon>
        <taxon>Desulfitobacteriaceae</taxon>
        <taxon>Desulfosporosinus</taxon>
    </lineage>
</organism>
<dbReference type="HOGENOM" id="CLU_062996_0_0_9"/>
<gene>
    <name evidence="1" type="ordered locus">Desmer_2961</name>
</gene>
<dbReference type="InterPro" id="IPR021451">
    <property type="entry name" value="DUF3102"/>
</dbReference>
<protein>
    <recommendedName>
        <fullName evidence="3">DUF3102 domain-containing protein</fullName>
    </recommendedName>
</protein>
<dbReference type="eggNOG" id="COG2433">
    <property type="taxonomic scope" value="Bacteria"/>
</dbReference>
<name>J7IT38_DESMD</name>
<evidence type="ECO:0000313" key="2">
    <source>
        <dbReference type="Proteomes" id="UP000005262"/>
    </source>
</evidence>
<sequence length="284" mass="32143">MRMENSNRTLEQIASEINFIKEESGKMLLSNAVEIGRCLTEAKELVPHGEWLKWLTESVSYSRSTASRLMKTFREYGPILSSPDGKERPNGASMHHLNYTQGLILFGIPLEDREQFIADNDVGNMSQRELRQTISGRTPQEEDLHEPENLMKQKQGSAAEEAVAAAEKENAIDKPIDIPLDKPIELIPVERKIIKPKTLKAALPAENTNTDSMIYDAQYAMHRDNMLSAYGELLKTLVDLNRADPVKKEVNRKEALKIATNMVETLKKYPPGIKTNLNIKKDRD</sequence>
<dbReference type="STRING" id="768704.Desmer_2961"/>
<reference evidence="1 2" key="1">
    <citation type="journal article" date="2012" name="J. Bacteriol.">
        <title>Complete genome sequences of Desulfosporosinus orientis DSM765T, Desulfosporosinus youngiae DSM17734T, Desulfosporosinus meridiei DSM13257T, and Desulfosporosinus acidiphilus DSM22704T.</title>
        <authorList>
            <person name="Pester M."/>
            <person name="Brambilla E."/>
            <person name="Alazard D."/>
            <person name="Rattei T."/>
            <person name="Weinmaier T."/>
            <person name="Han J."/>
            <person name="Lucas S."/>
            <person name="Lapidus A."/>
            <person name="Cheng J.F."/>
            <person name="Goodwin L."/>
            <person name="Pitluck S."/>
            <person name="Peters L."/>
            <person name="Ovchinnikova G."/>
            <person name="Teshima H."/>
            <person name="Detter J.C."/>
            <person name="Han C.S."/>
            <person name="Tapia R."/>
            <person name="Land M.L."/>
            <person name="Hauser L."/>
            <person name="Kyrpides N.C."/>
            <person name="Ivanova N.N."/>
            <person name="Pagani I."/>
            <person name="Huntmann M."/>
            <person name="Wei C.L."/>
            <person name="Davenport K.W."/>
            <person name="Daligault H."/>
            <person name="Chain P.S."/>
            <person name="Chen A."/>
            <person name="Mavromatis K."/>
            <person name="Markowitz V."/>
            <person name="Szeto E."/>
            <person name="Mikhailova N."/>
            <person name="Pati A."/>
            <person name="Wagner M."/>
            <person name="Woyke T."/>
            <person name="Ollivier B."/>
            <person name="Klenk H.P."/>
            <person name="Spring S."/>
            <person name="Loy A."/>
        </authorList>
    </citation>
    <scope>NUCLEOTIDE SEQUENCE [LARGE SCALE GENOMIC DNA]</scope>
    <source>
        <strain evidence="2">ATCC BAA-275 / DSM 13257 / NCIMB 13706 / S10</strain>
    </source>
</reference>
<evidence type="ECO:0008006" key="3">
    <source>
        <dbReference type="Google" id="ProtNLM"/>
    </source>
</evidence>
<dbReference type="KEGG" id="dmi:Desmer_2961"/>
<dbReference type="OrthoDB" id="1690026at2"/>
<keyword evidence="2" id="KW-1185">Reference proteome</keyword>
<accession>J7IT38</accession>
<dbReference type="Proteomes" id="UP000005262">
    <property type="component" value="Chromosome"/>
</dbReference>
<dbReference type="EMBL" id="CP003629">
    <property type="protein sequence ID" value="AFQ44850.1"/>
    <property type="molecule type" value="Genomic_DNA"/>
</dbReference>
<dbReference type="Pfam" id="PF11300">
    <property type="entry name" value="DUF3102"/>
    <property type="match status" value="1"/>
</dbReference>
<dbReference type="RefSeq" id="WP_014903761.1">
    <property type="nucleotide sequence ID" value="NC_018515.1"/>
</dbReference>
<reference evidence="2" key="2">
    <citation type="submission" date="2012-08" db="EMBL/GenBank/DDBJ databases">
        <title>Finished genome of Desulfosporosinus meridiei DSM 13257.</title>
        <authorList>
            <person name="Huntemann M."/>
            <person name="Wei C.-L."/>
            <person name="Han J."/>
            <person name="Detter J.C."/>
            <person name="Han C."/>
            <person name="Davenport K."/>
            <person name="Daligault H."/>
            <person name="Erkkila T."/>
            <person name="Gu W."/>
            <person name="Munk A.C.C."/>
            <person name="Teshima H."/>
            <person name="Xu Y."/>
            <person name="Chain P."/>
            <person name="Tapia R."/>
            <person name="Chen A."/>
            <person name="Krypides N."/>
            <person name="Mavromatis K."/>
            <person name="Markowitz V."/>
            <person name="Szeto E."/>
            <person name="Ivanova N."/>
            <person name="Mikhailova N."/>
            <person name="Ovchinnikova G."/>
            <person name="Pagani I."/>
            <person name="Pati A."/>
            <person name="Goodwin L."/>
            <person name="Peters L."/>
            <person name="Pitluck S."/>
            <person name="Woyke T."/>
            <person name="Pester M."/>
            <person name="Spring S."/>
            <person name="Ollivier B."/>
            <person name="Rattei T."/>
            <person name="Klenk H.-P."/>
            <person name="Wagner M."/>
            <person name="Loy A."/>
        </authorList>
    </citation>
    <scope>NUCLEOTIDE SEQUENCE [LARGE SCALE GENOMIC DNA]</scope>
    <source>
        <strain evidence="2">ATCC BAA-275 / DSM 13257 / NCIMB 13706 / S10</strain>
    </source>
</reference>
<proteinExistence type="predicted"/>